<evidence type="ECO:0000256" key="1">
    <source>
        <dbReference type="SAM" id="SignalP"/>
    </source>
</evidence>
<dbReference type="Gene3D" id="1.25.40.10">
    <property type="entry name" value="Tetratricopeptide repeat domain"/>
    <property type="match status" value="1"/>
</dbReference>
<dbReference type="EMBL" id="LLXU01000050">
    <property type="protein sequence ID" value="KRG46925.1"/>
    <property type="molecule type" value="Genomic_DNA"/>
</dbReference>
<dbReference type="STRING" id="676599.ARC20_04180"/>
<evidence type="ECO:0000313" key="3">
    <source>
        <dbReference type="Proteomes" id="UP000051802"/>
    </source>
</evidence>
<dbReference type="SUPFAM" id="SSF48452">
    <property type="entry name" value="TPR-like"/>
    <property type="match status" value="1"/>
</dbReference>
<sequence>MKKTQTWRVAMALAAWAFCASAWAQAVPKPKEFYFDEDRSTTRPVVVVSGQGDAVVDKLATLVQRDPRAVEARVQLGTLAISGGRRELGDQLYKAALESLSTSSQQYRQAAWNYGWALLRAGDPEQALHQWIALSGGRPATPNWLPPTLALTLWKLDRKEEAISWFGAAARTWPDQWGDPGNFATLLPDWSDDERAALAAVLAAYQANPPAWP</sequence>
<evidence type="ECO:0008006" key="4">
    <source>
        <dbReference type="Google" id="ProtNLM"/>
    </source>
</evidence>
<feature type="chain" id="PRO_5006391062" description="Tetratrico peptide repeat group 5 domain-containing protein" evidence="1">
    <location>
        <begin position="25"/>
        <end position="213"/>
    </location>
</feature>
<reference evidence="2 3" key="1">
    <citation type="submission" date="2015-10" db="EMBL/GenBank/DDBJ databases">
        <title>Genome sequencing and analysis of members of genus Stenotrophomonas.</title>
        <authorList>
            <person name="Patil P.P."/>
            <person name="Midha S."/>
            <person name="Patil P.B."/>
        </authorList>
    </citation>
    <scope>NUCLEOTIDE SEQUENCE [LARGE SCALE GENOMIC DNA]</scope>
    <source>
        <strain evidence="2 3">JCM 16536</strain>
    </source>
</reference>
<gene>
    <name evidence="2" type="ORF">ARC20_04180</name>
</gene>
<dbReference type="AlphaFoldDB" id="A0A0R0ANU2"/>
<protein>
    <recommendedName>
        <fullName evidence="4">Tetratrico peptide repeat group 5 domain-containing protein</fullName>
    </recommendedName>
</protein>
<dbReference type="Proteomes" id="UP000051802">
    <property type="component" value="Unassembled WGS sequence"/>
</dbReference>
<dbReference type="InterPro" id="IPR011990">
    <property type="entry name" value="TPR-like_helical_dom_sf"/>
</dbReference>
<comment type="caution">
    <text evidence="2">The sequence shown here is derived from an EMBL/GenBank/DDBJ whole genome shotgun (WGS) entry which is preliminary data.</text>
</comment>
<accession>A0A0R0ANU2</accession>
<dbReference type="RefSeq" id="WP_057644123.1">
    <property type="nucleotide sequence ID" value="NZ_LLXU01000050.1"/>
</dbReference>
<evidence type="ECO:0000313" key="2">
    <source>
        <dbReference type="EMBL" id="KRG46925.1"/>
    </source>
</evidence>
<keyword evidence="1" id="KW-0732">Signal</keyword>
<name>A0A0R0ANU2_9GAMM</name>
<organism evidence="2 3">
    <name type="scientific">Stenotrophomonas panacihumi</name>
    <dbReference type="NCBI Taxonomy" id="676599"/>
    <lineage>
        <taxon>Bacteria</taxon>
        <taxon>Pseudomonadati</taxon>
        <taxon>Pseudomonadota</taxon>
        <taxon>Gammaproteobacteria</taxon>
        <taxon>Lysobacterales</taxon>
        <taxon>Lysobacteraceae</taxon>
        <taxon>Stenotrophomonas</taxon>
    </lineage>
</organism>
<proteinExistence type="predicted"/>
<feature type="signal peptide" evidence="1">
    <location>
        <begin position="1"/>
        <end position="24"/>
    </location>
</feature>
<keyword evidence="3" id="KW-1185">Reference proteome</keyword>